<dbReference type="Proteomes" id="UP000028984">
    <property type="component" value="Unassembled WGS sequence"/>
</dbReference>
<dbReference type="AlphaFoldDB" id="A0A087CYB1"/>
<feature type="transmembrane region" description="Helical" evidence="2">
    <location>
        <begin position="6"/>
        <end position="23"/>
    </location>
</feature>
<name>A0A087CYB1_9BIFI</name>
<keyword evidence="2" id="KW-1133">Transmembrane helix</keyword>
<comment type="caution">
    <text evidence="3">The sequence shown here is derived from an EMBL/GenBank/DDBJ whole genome shotgun (WGS) entry which is preliminary data.</text>
</comment>
<evidence type="ECO:0000256" key="1">
    <source>
        <dbReference type="SAM" id="MobiDB-lite"/>
    </source>
</evidence>
<dbReference type="OrthoDB" id="3267562at2"/>
<reference evidence="3 4" key="1">
    <citation type="submission" date="2014-03" db="EMBL/GenBank/DDBJ databases">
        <title>Genomics of Bifidobacteria.</title>
        <authorList>
            <person name="Ventura M."/>
            <person name="Milani C."/>
            <person name="Lugli G.A."/>
        </authorList>
    </citation>
    <scope>NUCLEOTIDE SEQUENCE [LARGE SCALE GENOMIC DNA]</scope>
    <source>
        <strain evidence="3 4">DSM 23975</strain>
    </source>
</reference>
<evidence type="ECO:0000313" key="3">
    <source>
        <dbReference type="EMBL" id="KFI88261.1"/>
    </source>
</evidence>
<feature type="transmembrane region" description="Helical" evidence="2">
    <location>
        <begin position="227"/>
        <end position="252"/>
    </location>
</feature>
<feature type="region of interest" description="Disordered" evidence="1">
    <location>
        <begin position="151"/>
        <end position="171"/>
    </location>
</feature>
<keyword evidence="2" id="KW-0472">Membrane</keyword>
<evidence type="ECO:0000313" key="4">
    <source>
        <dbReference type="Proteomes" id="UP000028984"/>
    </source>
</evidence>
<protein>
    <submittedName>
        <fullName evidence="3">Bacterial type II secretion system protein F domain</fullName>
    </submittedName>
</protein>
<dbReference type="eggNOG" id="COG2064">
    <property type="taxonomic scope" value="Bacteria"/>
</dbReference>
<sequence length="253" mass="25625">MTGVFWAWGASVCCAVAVWLRTVPLPVRERLTAGSAHAAVVEEEPDDATHTMLILRLLRVALVQGASIPDACEAVGYAAGGSSGRAIGKAGELLKQGVAWSDAWHMAEHSDDGAAGAMADSAVGTMAGTSVGATAGGLGVATTRAMSRAATGATGRAATGATTKTTTKTTAGAADDAGSVAVIRAALEPSWLHGDAPAVRLESALEQLDADERSAIERRAARLSVKLLVPTGLCFLPAFIMVGVIPSMVSFIS</sequence>
<keyword evidence="4" id="KW-1185">Reference proteome</keyword>
<proteinExistence type="predicted"/>
<accession>A0A087CYB1</accession>
<keyword evidence="2" id="KW-0812">Transmembrane</keyword>
<evidence type="ECO:0000256" key="2">
    <source>
        <dbReference type="SAM" id="Phobius"/>
    </source>
</evidence>
<dbReference type="EMBL" id="JGZK01000001">
    <property type="protein sequence ID" value="KFI88261.1"/>
    <property type="molecule type" value="Genomic_DNA"/>
</dbReference>
<organism evidence="3 4">
    <name type="scientific">Bifidobacterium reuteri DSM 23975</name>
    <dbReference type="NCBI Taxonomy" id="1437610"/>
    <lineage>
        <taxon>Bacteria</taxon>
        <taxon>Bacillati</taxon>
        <taxon>Actinomycetota</taxon>
        <taxon>Actinomycetes</taxon>
        <taxon>Bifidobacteriales</taxon>
        <taxon>Bifidobacteriaceae</taxon>
        <taxon>Bifidobacterium</taxon>
    </lineage>
</organism>
<gene>
    <name evidence="3" type="ORF">BREU_0362</name>
</gene>
<dbReference type="STRING" id="1437610.BREU_0362"/>